<dbReference type="PIRSF" id="PIRSF035170">
    <property type="entry name" value="HD_phosphohydro"/>
    <property type="match status" value="1"/>
</dbReference>
<dbReference type="Gene3D" id="1.10.3210.10">
    <property type="entry name" value="Hypothetical protein af1432"/>
    <property type="match status" value="1"/>
</dbReference>
<keyword evidence="2" id="KW-1185">Reference proteome</keyword>
<dbReference type="PANTHER" id="PTHR21174">
    <property type="match status" value="1"/>
</dbReference>
<dbReference type="PANTHER" id="PTHR21174:SF0">
    <property type="entry name" value="HD PHOSPHOHYDROLASE FAMILY PROTEIN-RELATED"/>
    <property type="match status" value="1"/>
</dbReference>
<dbReference type="EMBL" id="AJWJ01000141">
    <property type="protein sequence ID" value="KAF2074551.1"/>
    <property type="molecule type" value="Genomic_DNA"/>
</dbReference>
<dbReference type="SUPFAM" id="SSF109604">
    <property type="entry name" value="HD-domain/PDEase-like"/>
    <property type="match status" value="1"/>
</dbReference>
<evidence type="ECO:0000313" key="1">
    <source>
        <dbReference type="EMBL" id="KAF2074551.1"/>
    </source>
</evidence>
<gene>
    <name evidence="1" type="ORF">CYY_004134</name>
</gene>
<sequence>MNKWIELSKSVCRFTTDGGKILATEEIQKKWWNVIESRYNEKQRYYHTMNHINELLGLHDRFKLKLKSSETVLLSIWFHDIIYDPTRHDNEEQSALVFNQFSEQVHLNTDFSQKVYNFIMATKNHTKTPRDIDPDLNYFLDMDLSILGVDEKVYDKYAENIRKEYIHIDEQSYRTGRSKILQSFVSEGYEKLFRTSEFQNEFGSKSIENLKREINSLTN</sequence>
<comment type="caution">
    <text evidence="1">The sequence shown here is derived from an EMBL/GenBank/DDBJ whole genome shotgun (WGS) entry which is preliminary data.</text>
</comment>
<dbReference type="Proteomes" id="UP000695562">
    <property type="component" value="Unassembled WGS sequence"/>
</dbReference>
<accession>A0A8J4UT81</accession>
<reference evidence="1" key="1">
    <citation type="submission" date="2020-01" db="EMBL/GenBank/DDBJ databases">
        <title>Development of genomics and gene disruption for Polysphondylium violaceum indicates a role for the polyketide synthase stlB in stalk morphogenesis.</title>
        <authorList>
            <person name="Narita B."/>
            <person name="Kawabe Y."/>
            <person name="Kin K."/>
            <person name="Saito T."/>
            <person name="Gibbs R."/>
            <person name="Kuspa A."/>
            <person name="Muzny D."/>
            <person name="Queller D."/>
            <person name="Richards S."/>
            <person name="Strassman J."/>
            <person name="Sucgang R."/>
            <person name="Worley K."/>
            <person name="Schaap P."/>
        </authorList>
    </citation>
    <scope>NUCLEOTIDE SEQUENCE</scope>
    <source>
        <strain evidence="1">QSvi11</strain>
    </source>
</reference>
<organism evidence="1 2">
    <name type="scientific">Polysphondylium violaceum</name>
    <dbReference type="NCBI Taxonomy" id="133409"/>
    <lineage>
        <taxon>Eukaryota</taxon>
        <taxon>Amoebozoa</taxon>
        <taxon>Evosea</taxon>
        <taxon>Eumycetozoa</taxon>
        <taxon>Dictyostelia</taxon>
        <taxon>Dictyosteliales</taxon>
        <taxon>Dictyosteliaceae</taxon>
        <taxon>Polysphondylium</taxon>
    </lineage>
</organism>
<proteinExistence type="predicted"/>
<dbReference type="InterPro" id="IPR009218">
    <property type="entry name" value="HD_phosphohydro"/>
</dbReference>
<protein>
    <recommendedName>
        <fullName evidence="3">Metal-dependent HD superfamily phosphohydrolase</fullName>
    </recommendedName>
</protein>
<evidence type="ECO:0000313" key="2">
    <source>
        <dbReference type="Proteomes" id="UP000695562"/>
    </source>
</evidence>
<evidence type="ECO:0008006" key="3">
    <source>
        <dbReference type="Google" id="ProtNLM"/>
    </source>
</evidence>
<dbReference type="AlphaFoldDB" id="A0A8J4UT81"/>
<dbReference type="OrthoDB" id="330671at2759"/>
<name>A0A8J4UT81_9MYCE</name>